<proteinExistence type="predicted"/>
<keyword evidence="3" id="KW-1185">Reference proteome</keyword>
<reference evidence="2" key="1">
    <citation type="submission" date="2022-10" db="EMBL/GenBank/DDBJ databases">
        <title>The complete genomes of actinobacterial strains from the NBC collection.</title>
        <authorList>
            <person name="Joergensen T.S."/>
            <person name="Alvarez Arevalo M."/>
            <person name="Sterndorff E.B."/>
            <person name="Faurdal D."/>
            <person name="Vuksanovic O."/>
            <person name="Mourched A.-S."/>
            <person name="Charusanti P."/>
            <person name="Shaw S."/>
            <person name="Blin K."/>
            <person name="Weber T."/>
        </authorList>
    </citation>
    <scope>NUCLEOTIDE SEQUENCE</scope>
    <source>
        <strain evidence="2">NBC_00222</strain>
    </source>
</reference>
<gene>
    <name evidence="2" type="ORF">OHA16_38615</name>
</gene>
<accession>A0ABZ1UBA3</accession>
<evidence type="ECO:0000313" key="3">
    <source>
        <dbReference type="Proteomes" id="UP001432222"/>
    </source>
</evidence>
<feature type="compositionally biased region" description="Polar residues" evidence="1">
    <location>
        <begin position="41"/>
        <end position="55"/>
    </location>
</feature>
<dbReference type="Proteomes" id="UP001432222">
    <property type="component" value="Chromosome"/>
</dbReference>
<organism evidence="2 3">
    <name type="scientific">Kitasatospora purpeofusca</name>
    <dbReference type="NCBI Taxonomy" id="67352"/>
    <lineage>
        <taxon>Bacteria</taxon>
        <taxon>Bacillati</taxon>
        <taxon>Actinomycetota</taxon>
        <taxon>Actinomycetes</taxon>
        <taxon>Kitasatosporales</taxon>
        <taxon>Streptomycetaceae</taxon>
        <taxon>Kitasatospora</taxon>
    </lineage>
</organism>
<dbReference type="EMBL" id="CP108110">
    <property type="protein sequence ID" value="WUQ88398.1"/>
    <property type="molecule type" value="Genomic_DNA"/>
</dbReference>
<feature type="compositionally biased region" description="Acidic residues" evidence="1">
    <location>
        <begin position="1"/>
        <end position="12"/>
    </location>
</feature>
<sequence>MPETDEYADEQPEPVVRKVADPQADSENPAQNADGEDSGPRAQTRSGSMMIQGQM</sequence>
<evidence type="ECO:0000313" key="2">
    <source>
        <dbReference type="EMBL" id="WUQ88398.1"/>
    </source>
</evidence>
<protein>
    <submittedName>
        <fullName evidence="2">Uncharacterized protein</fullName>
    </submittedName>
</protein>
<feature type="region of interest" description="Disordered" evidence="1">
    <location>
        <begin position="1"/>
        <end position="55"/>
    </location>
</feature>
<dbReference type="RefSeq" id="WP_328958945.1">
    <property type="nucleotide sequence ID" value="NZ_CP108110.1"/>
</dbReference>
<evidence type="ECO:0000256" key="1">
    <source>
        <dbReference type="SAM" id="MobiDB-lite"/>
    </source>
</evidence>
<name>A0ABZ1UBA3_9ACTN</name>